<name>A0AAV1TRE9_9STRA</name>
<organism evidence="1 2">
    <name type="scientific">Peronospora matthiolae</name>
    <dbReference type="NCBI Taxonomy" id="2874970"/>
    <lineage>
        <taxon>Eukaryota</taxon>
        <taxon>Sar</taxon>
        <taxon>Stramenopiles</taxon>
        <taxon>Oomycota</taxon>
        <taxon>Peronosporomycetes</taxon>
        <taxon>Peronosporales</taxon>
        <taxon>Peronosporaceae</taxon>
        <taxon>Peronospora</taxon>
    </lineage>
</organism>
<dbReference type="EMBL" id="CAKLBY020000074">
    <property type="protein sequence ID" value="CAK7924338.1"/>
    <property type="molecule type" value="Genomic_DNA"/>
</dbReference>
<protein>
    <submittedName>
        <fullName evidence="1">Uncharacterized protein</fullName>
    </submittedName>
</protein>
<sequence>MTNLGSSAQSETDDKRMLRVDIDFGEANRGERENLDGWVVEKAVDAVKQVISSKLAKDIKVEEPN</sequence>
<dbReference type="Proteomes" id="UP001162060">
    <property type="component" value="Unassembled WGS sequence"/>
</dbReference>
<evidence type="ECO:0000313" key="1">
    <source>
        <dbReference type="EMBL" id="CAK7924338.1"/>
    </source>
</evidence>
<comment type="caution">
    <text evidence="1">The sequence shown here is derived from an EMBL/GenBank/DDBJ whole genome shotgun (WGS) entry which is preliminary data.</text>
</comment>
<evidence type="ECO:0000313" key="2">
    <source>
        <dbReference type="Proteomes" id="UP001162060"/>
    </source>
</evidence>
<reference evidence="1" key="1">
    <citation type="submission" date="2024-01" db="EMBL/GenBank/DDBJ databases">
        <authorList>
            <person name="Webb A."/>
        </authorList>
    </citation>
    <scope>NUCLEOTIDE SEQUENCE</scope>
    <source>
        <strain evidence="1">Pm1</strain>
    </source>
</reference>
<gene>
    <name evidence="1" type="ORF">PM001_LOCUS9488</name>
</gene>
<accession>A0AAV1TRE9</accession>
<proteinExistence type="predicted"/>
<dbReference type="AlphaFoldDB" id="A0AAV1TRE9"/>